<sequence>MSSETPAEFIASWTAWHTARERSVRAPHGIAALRFTHWLTEEATALEGAPGTWRADATGIVGERLTGTGLTTPSGAQIMTDRVELVHGDELHFGDALLRGMERDGVHALRVLDPEAPTRTSLAGISAFAPDVAWIRPARFVPSPDVTVETESIDGHVTTETPVGRVEFELGDEAVSLTVTGGPNGLWAVFSDGTSGEESYRFRFISMPTPTADGHVLVDFNRAYLPPCAFSDHYVCPLPAPNNRLRTRITAGERLPLGQ</sequence>
<dbReference type="PANTHER" id="PTHR41913:SF1">
    <property type="entry name" value="DUF1684 DOMAIN-CONTAINING PROTEIN"/>
    <property type="match status" value="1"/>
</dbReference>
<gene>
    <name evidence="1" type="ORF">EDD42_1259</name>
</gene>
<proteinExistence type="predicted"/>
<dbReference type="EMBL" id="RKHL01000001">
    <property type="protein sequence ID" value="ROR81205.1"/>
    <property type="molecule type" value="Genomic_DNA"/>
</dbReference>
<dbReference type="RefSeq" id="WP_085510425.1">
    <property type="nucleotide sequence ID" value="NZ_FXAP01000001.1"/>
</dbReference>
<evidence type="ECO:0000313" key="1">
    <source>
        <dbReference type="EMBL" id="ROR81205.1"/>
    </source>
</evidence>
<organism evidence="1 2">
    <name type="scientific">Plantibacter flavus</name>
    <dbReference type="NCBI Taxonomy" id="150123"/>
    <lineage>
        <taxon>Bacteria</taxon>
        <taxon>Bacillati</taxon>
        <taxon>Actinomycetota</taxon>
        <taxon>Actinomycetes</taxon>
        <taxon>Micrococcales</taxon>
        <taxon>Microbacteriaceae</taxon>
        <taxon>Plantibacter</taxon>
    </lineage>
</organism>
<accession>A0A3N2C131</accession>
<evidence type="ECO:0008006" key="3">
    <source>
        <dbReference type="Google" id="ProtNLM"/>
    </source>
</evidence>
<name>A0A3N2C131_9MICO</name>
<dbReference type="PANTHER" id="PTHR41913">
    <property type="entry name" value="DUF1684 DOMAIN-CONTAINING PROTEIN"/>
    <property type="match status" value="1"/>
</dbReference>
<dbReference type="InterPro" id="IPR012467">
    <property type="entry name" value="DUF1684"/>
</dbReference>
<keyword evidence="2" id="KW-1185">Reference proteome</keyword>
<comment type="caution">
    <text evidence="1">The sequence shown here is derived from an EMBL/GenBank/DDBJ whole genome shotgun (WGS) entry which is preliminary data.</text>
</comment>
<dbReference type="Proteomes" id="UP000266915">
    <property type="component" value="Unassembled WGS sequence"/>
</dbReference>
<dbReference type="Pfam" id="PF07920">
    <property type="entry name" value="DUF1684"/>
    <property type="match status" value="1"/>
</dbReference>
<dbReference type="AlphaFoldDB" id="A0A3N2C131"/>
<reference evidence="1 2" key="1">
    <citation type="submission" date="2018-11" db="EMBL/GenBank/DDBJ databases">
        <title>Sequencing the genomes of 1000 actinobacteria strains.</title>
        <authorList>
            <person name="Klenk H.-P."/>
        </authorList>
    </citation>
    <scope>NUCLEOTIDE SEQUENCE [LARGE SCALE GENOMIC DNA]</scope>
    <source>
        <strain evidence="1 2">DSM 14012</strain>
    </source>
</reference>
<protein>
    <recommendedName>
        <fullName evidence="3">DUF1684 domain-containing protein</fullName>
    </recommendedName>
</protein>
<evidence type="ECO:0000313" key="2">
    <source>
        <dbReference type="Proteomes" id="UP000266915"/>
    </source>
</evidence>